<gene>
    <name evidence="6" type="ORF">Acr_00g0016060</name>
</gene>
<sequence length="309" mass="33890">MTTIESQLITKKMAKLLLRLPIFYIIFPLSLHQPTASYSIGINYGTVADNLSPPSQVAAFIKSQTTVDKVKIFDSNPDILCAFANSSIAVTVADGDIPSIAKLPAAQSWISRNILPFYLQTQIRRIAVGNEIIATADKTLIAHLLPAMKLLRSALHLAGITNVQVSTPHSLGILSTSDVPSSGRFRPTFDRVILAPILEFHRQTKSPFMVCPYPFFGFTDQTLNYALFKPNGGVLDKSTGLNYTNMLDAQLDAVHSAMKRLGYGDMDIVLAETGWPSAGDRVRQVLAWTMRRRIMGTLLGTSAPEKALR</sequence>
<dbReference type="InterPro" id="IPR000490">
    <property type="entry name" value="Glyco_hydro_17"/>
</dbReference>
<dbReference type="EMBL" id="BJWL01000138">
    <property type="protein sequence ID" value="GFS31176.1"/>
    <property type="molecule type" value="Genomic_DNA"/>
</dbReference>
<keyword evidence="2 5" id="KW-0378">Hydrolase</keyword>
<dbReference type="SUPFAM" id="SSF51445">
    <property type="entry name" value="(Trans)glycosidases"/>
    <property type="match status" value="1"/>
</dbReference>
<evidence type="ECO:0000256" key="5">
    <source>
        <dbReference type="RuleBase" id="RU004336"/>
    </source>
</evidence>
<protein>
    <submittedName>
        <fullName evidence="6">Glycosyl hydrolase superfamily protein</fullName>
    </submittedName>
</protein>
<keyword evidence="7" id="KW-1185">Reference proteome</keyword>
<dbReference type="GO" id="GO:0005975">
    <property type="term" value="P:carbohydrate metabolic process"/>
    <property type="evidence" value="ECO:0007669"/>
    <property type="project" value="InterPro"/>
</dbReference>
<dbReference type="GO" id="GO:0004553">
    <property type="term" value="F:hydrolase activity, hydrolyzing O-glycosyl compounds"/>
    <property type="evidence" value="ECO:0007669"/>
    <property type="project" value="InterPro"/>
</dbReference>
<dbReference type="InterPro" id="IPR044965">
    <property type="entry name" value="Glyco_hydro_17_plant"/>
</dbReference>
<dbReference type="PANTHER" id="PTHR32227">
    <property type="entry name" value="GLUCAN ENDO-1,3-BETA-GLUCOSIDASE BG1-RELATED-RELATED"/>
    <property type="match status" value="1"/>
</dbReference>
<reference evidence="7" key="1">
    <citation type="submission" date="2019-07" db="EMBL/GenBank/DDBJ databases">
        <title>De Novo Assembly of kiwifruit Actinidia rufa.</title>
        <authorList>
            <person name="Sugita-Konishi S."/>
            <person name="Sato K."/>
            <person name="Mori E."/>
            <person name="Abe Y."/>
            <person name="Kisaki G."/>
            <person name="Hamano K."/>
            <person name="Suezawa K."/>
            <person name="Otani M."/>
            <person name="Fukuda T."/>
            <person name="Manabe T."/>
            <person name="Gomi K."/>
            <person name="Tabuchi M."/>
            <person name="Akimitsu K."/>
            <person name="Kataoka I."/>
        </authorList>
    </citation>
    <scope>NUCLEOTIDE SEQUENCE [LARGE SCALE GENOMIC DNA]</scope>
    <source>
        <strain evidence="7">cv. Fuchu</strain>
    </source>
</reference>
<comment type="similarity">
    <text evidence="1 4">Belongs to the glycosyl hydrolase 17 family.</text>
</comment>
<dbReference type="Proteomes" id="UP000585474">
    <property type="component" value="Unassembled WGS sequence"/>
</dbReference>
<evidence type="ECO:0000256" key="1">
    <source>
        <dbReference type="ARBA" id="ARBA00008773"/>
    </source>
</evidence>
<evidence type="ECO:0000313" key="6">
    <source>
        <dbReference type="EMBL" id="GFS31176.1"/>
    </source>
</evidence>
<organism evidence="6 7">
    <name type="scientific">Actinidia rufa</name>
    <dbReference type="NCBI Taxonomy" id="165716"/>
    <lineage>
        <taxon>Eukaryota</taxon>
        <taxon>Viridiplantae</taxon>
        <taxon>Streptophyta</taxon>
        <taxon>Embryophyta</taxon>
        <taxon>Tracheophyta</taxon>
        <taxon>Spermatophyta</taxon>
        <taxon>Magnoliopsida</taxon>
        <taxon>eudicotyledons</taxon>
        <taxon>Gunneridae</taxon>
        <taxon>Pentapetalae</taxon>
        <taxon>asterids</taxon>
        <taxon>Ericales</taxon>
        <taxon>Actinidiaceae</taxon>
        <taxon>Actinidia</taxon>
    </lineage>
</organism>
<evidence type="ECO:0000256" key="4">
    <source>
        <dbReference type="RuleBase" id="RU004335"/>
    </source>
</evidence>
<dbReference type="AlphaFoldDB" id="A0A7J0DAR5"/>
<evidence type="ECO:0000256" key="3">
    <source>
        <dbReference type="ARBA" id="ARBA00023295"/>
    </source>
</evidence>
<dbReference type="Pfam" id="PF00332">
    <property type="entry name" value="Glyco_hydro_17"/>
    <property type="match status" value="1"/>
</dbReference>
<evidence type="ECO:0000256" key="2">
    <source>
        <dbReference type="ARBA" id="ARBA00022801"/>
    </source>
</evidence>
<dbReference type="PROSITE" id="PS00587">
    <property type="entry name" value="GLYCOSYL_HYDROL_F17"/>
    <property type="match status" value="1"/>
</dbReference>
<comment type="caution">
    <text evidence="6">The sequence shown here is derived from an EMBL/GenBank/DDBJ whole genome shotgun (WGS) entry which is preliminary data.</text>
</comment>
<accession>A0A7J0DAR5</accession>
<keyword evidence="3 5" id="KW-0326">Glycosidase</keyword>
<proteinExistence type="inferred from homology"/>
<dbReference type="Gene3D" id="3.20.20.80">
    <property type="entry name" value="Glycosidases"/>
    <property type="match status" value="1"/>
</dbReference>
<dbReference type="OrthoDB" id="1938138at2759"/>
<name>A0A7J0DAR5_9ERIC</name>
<evidence type="ECO:0000313" key="7">
    <source>
        <dbReference type="Proteomes" id="UP000585474"/>
    </source>
</evidence>
<dbReference type="InterPro" id="IPR017853">
    <property type="entry name" value="GH"/>
</dbReference>